<dbReference type="Pfam" id="PF16344">
    <property type="entry name" value="FecR_C"/>
    <property type="match status" value="1"/>
</dbReference>
<gene>
    <name evidence="2" type="ORF">NCTC13443_07129</name>
</gene>
<dbReference type="EMBL" id="UGKT01000003">
    <property type="protein sequence ID" value="STV75291.1"/>
    <property type="molecule type" value="Genomic_DNA"/>
</dbReference>
<dbReference type="InterPro" id="IPR032508">
    <property type="entry name" value="FecR_C"/>
</dbReference>
<proteinExistence type="predicted"/>
<organism evidence="2 3">
    <name type="scientific">Klebsiella pneumoniae</name>
    <dbReference type="NCBI Taxonomy" id="573"/>
    <lineage>
        <taxon>Bacteria</taxon>
        <taxon>Pseudomonadati</taxon>
        <taxon>Pseudomonadota</taxon>
        <taxon>Gammaproteobacteria</taxon>
        <taxon>Enterobacterales</taxon>
        <taxon>Enterobacteriaceae</taxon>
        <taxon>Klebsiella/Raoultella group</taxon>
        <taxon>Klebsiella</taxon>
        <taxon>Klebsiella pneumoniae complex</taxon>
    </lineage>
</organism>
<dbReference type="Gene3D" id="3.55.50.30">
    <property type="match status" value="1"/>
</dbReference>
<sequence>MEVLLASAPAQKRIVNAGESLQFSASEFGAVKPLDDESTSWTKGILSFSDKPLGEVIATLSRYRNGVLRCDPAVAGLRLSGTFPLKNTDAILNVIAQTLPVKIQSITRYWINISPL</sequence>
<feature type="domain" description="Protein FecR C-terminal" evidence="1">
    <location>
        <begin position="46"/>
        <end position="104"/>
    </location>
</feature>
<evidence type="ECO:0000259" key="1">
    <source>
        <dbReference type="Pfam" id="PF16344"/>
    </source>
</evidence>
<protein>
    <submittedName>
        <fullName evidence="2">Fec operon regulator FecR</fullName>
    </submittedName>
</protein>
<name>A0A378CMY1_KLEPN</name>
<evidence type="ECO:0000313" key="2">
    <source>
        <dbReference type="EMBL" id="STV75291.1"/>
    </source>
</evidence>
<dbReference type="PANTHER" id="PTHR30273">
    <property type="entry name" value="PERIPLASMIC SIGNAL SENSOR AND SIGMA FACTOR ACTIVATOR FECR-RELATED"/>
    <property type="match status" value="1"/>
</dbReference>
<evidence type="ECO:0000313" key="3">
    <source>
        <dbReference type="Proteomes" id="UP000255518"/>
    </source>
</evidence>
<dbReference type="PANTHER" id="PTHR30273:SF2">
    <property type="entry name" value="PROTEIN FECR"/>
    <property type="match status" value="1"/>
</dbReference>
<dbReference type="GO" id="GO:0016989">
    <property type="term" value="F:sigma factor antagonist activity"/>
    <property type="evidence" value="ECO:0007669"/>
    <property type="project" value="TreeGrafter"/>
</dbReference>
<dbReference type="AlphaFoldDB" id="A0A378CMY1"/>
<accession>A0A378CMY1</accession>
<reference evidence="2 3" key="1">
    <citation type="submission" date="2018-06" db="EMBL/GenBank/DDBJ databases">
        <authorList>
            <consortium name="Pathogen Informatics"/>
            <person name="Doyle S."/>
        </authorList>
    </citation>
    <scope>NUCLEOTIDE SEQUENCE [LARGE SCALE GENOMIC DNA]</scope>
    <source>
        <strain evidence="2 3">NCTC13443</strain>
    </source>
</reference>
<dbReference type="Proteomes" id="UP000255518">
    <property type="component" value="Unassembled WGS sequence"/>
</dbReference>
<dbReference type="InterPro" id="IPR012373">
    <property type="entry name" value="Ferrdict_sens_TM"/>
</dbReference>